<organism evidence="2 3">
    <name type="scientific">Eleusine coracana subsp. coracana</name>
    <dbReference type="NCBI Taxonomy" id="191504"/>
    <lineage>
        <taxon>Eukaryota</taxon>
        <taxon>Viridiplantae</taxon>
        <taxon>Streptophyta</taxon>
        <taxon>Embryophyta</taxon>
        <taxon>Tracheophyta</taxon>
        <taxon>Spermatophyta</taxon>
        <taxon>Magnoliopsida</taxon>
        <taxon>Liliopsida</taxon>
        <taxon>Poales</taxon>
        <taxon>Poaceae</taxon>
        <taxon>PACMAD clade</taxon>
        <taxon>Chloridoideae</taxon>
        <taxon>Cynodonteae</taxon>
        <taxon>Eleusininae</taxon>
        <taxon>Eleusine</taxon>
    </lineage>
</organism>
<proteinExistence type="predicted"/>
<gene>
    <name evidence="2" type="primary">gb13057</name>
    <name evidence="2" type="ORF">PR202_gb13057</name>
</gene>
<feature type="compositionally biased region" description="Low complexity" evidence="1">
    <location>
        <begin position="100"/>
        <end position="113"/>
    </location>
</feature>
<feature type="compositionally biased region" description="Basic and acidic residues" evidence="1">
    <location>
        <begin position="1"/>
        <end position="21"/>
    </location>
</feature>
<name>A0AAV5ESQ9_ELECO</name>
<reference evidence="2" key="2">
    <citation type="submission" date="2021-12" db="EMBL/GenBank/DDBJ databases">
        <title>Resequencing data analysis of finger millet.</title>
        <authorList>
            <person name="Hatakeyama M."/>
            <person name="Aluri S."/>
            <person name="Balachadran M.T."/>
            <person name="Sivarajan S.R."/>
            <person name="Poveda L."/>
            <person name="Shimizu-Inatsugi R."/>
            <person name="Schlapbach R."/>
            <person name="Sreeman S.M."/>
            <person name="Shimizu K.K."/>
        </authorList>
    </citation>
    <scope>NUCLEOTIDE SEQUENCE</scope>
</reference>
<reference evidence="2" key="1">
    <citation type="journal article" date="2018" name="DNA Res.">
        <title>Multiple hybrid de novo genome assembly of finger millet, an orphan allotetraploid crop.</title>
        <authorList>
            <person name="Hatakeyama M."/>
            <person name="Aluri S."/>
            <person name="Balachadran M.T."/>
            <person name="Sivarajan S.R."/>
            <person name="Patrignani A."/>
            <person name="Gruter S."/>
            <person name="Poveda L."/>
            <person name="Shimizu-Inatsugi R."/>
            <person name="Baeten J."/>
            <person name="Francoijs K.J."/>
            <person name="Nataraja K.N."/>
            <person name="Reddy Y.A.N."/>
            <person name="Phadnis S."/>
            <person name="Ravikumar R.L."/>
            <person name="Schlapbach R."/>
            <person name="Sreeman S.M."/>
            <person name="Shimizu K.K."/>
        </authorList>
    </citation>
    <scope>NUCLEOTIDE SEQUENCE</scope>
</reference>
<evidence type="ECO:0000313" key="2">
    <source>
        <dbReference type="EMBL" id="GJN25255.1"/>
    </source>
</evidence>
<evidence type="ECO:0000256" key="1">
    <source>
        <dbReference type="SAM" id="MobiDB-lite"/>
    </source>
</evidence>
<feature type="region of interest" description="Disordered" evidence="1">
    <location>
        <begin position="1"/>
        <end position="56"/>
    </location>
</feature>
<comment type="caution">
    <text evidence="2">The sequence shown here is derived from an EMBL/GenBank/DDBJ whole genome shotgun (WGS) entry which is preliminary data.</text>
</comment>
<protein>
    <submittedName>
        <fullName evidence="2">Uncharacterized protein</fullName>
    </submittedName>
</protein>
<dbReference type="EMBL" id="BQKI01000078">
    <property type="protein sequence ID" value="GJN25255.1"/>
    <property type="molecule type" value="Genomic_DNA"/>
</dbReference>
<evidence type="ECO:0000313" key="3">
    <source>
        <dbReference type="Proteomes" id="UP001054889"/>
    </source>
</evidence>
<feature type="region of interest" description="Disordered" evidence="1">
    <location>
        <begin position="78"/>
        <end position="140"/>
    </location>
</feature>
<keyword evidence="3" id="KW-1185">Reference proteome</keyword>
<dbReference type="Proteomes" id="UP001054889">
    <property type="component" value="Unassembled WGS sequence"/>
</dbReference>
<sequence>MEKQGKQSYREMRMDSPRRFEEENEVQVAREKKDDGDGGSARGLQAMVTTATDNGSVPADLQRKEVAIKAWCKVTLPRRTNGDRKGKRLTGDGKIGGENSVAARAAPPNSSSPLHKTRRDQHRRVCESKQKRSKTAQLTGGVHMACFLRTGEKGRRGGG</sequence>
<dbReference type="AlphaFoldDB" id="A0AAV5ESQ9"/>
<accession>A0AAV5ESQ9</accession>